<dbReference type="PANTHER" id="PTHR48051">
    <property type="match status" value="1"/>
</dbReference>
<sequence>MGTTFSAPGQRIKIGERYRNTSQSTARGMAGAQETLGDIDENFPGKEIEPVFVPKKITDFHLYMCKSRIFRLDKDIRSLRGIRILQICCNYIEALPSEIGELSELVILFLARNRLRSLPDSLSQLAHLKEMNVSDNLLVTLPHSLRKLRSLECLDLSGNPMSELPLAVPHIRMLKSLSVASTQIRYFPPEIFQLMFLTDFYVPGPSSLEKVLQRTSREAHLITYIQDTLVVQRKTPLPLVEKVAQKIITTTRAIRKDTPTHVLQMLLAVKECHVCGNPLFSAFTTIFTKTAVCDKEIRLIIRLCRNHPFDYANPLLSLRESMFAEREYLGDRVVPSIAFIFDFATYGQFQRQLLLREEKKFDDDSTQTVHLLLLNRVLSTYHS</sequence>
<keyword evidence="5" id="KW-1185">Reference proteome</keyword>
<dbReference type="OrthoDB" id="660555at2759"/>
<dbReference type="VEuPathDB" id="MicrosporidiaDB:NEDG_01971"/>
<dbReference type="SMART" id="SM00364">
    <property type="entry name" value="LRR_BAC"/>
    <property type="match status" value="2"/>
</dbReference>
<evidence type="ECO:0000256" key="1">
    <source>
        <dbReference type="ARBA" id="ARBA00022614"/>
    </source>
</evidence>
<evidence type="ECO:0000259" key="3">
    <source>
        <dbReference type="Pfam" id="PF23598"/>
    </source>
</evidence>
<proteinExistence type="predicted"/>
<dbReference type="GO" id="GO:0005737">
    <property type="term" value="C:cytoplasm"/>
    <property type="evidence" value="ECO:0007669"/>
    <property type="project" value="TreeGrafter"/>
</dbReference>
<dbReference type="STRING" id="1805483.A0A177EHJ1"/>
<protein>
    <recommendedName>
        <fullName evidence="3">Disease resistance R13L4/SHOC-2-like LRR domain-containing protein</fullName>
    </recommendedName>
</protein>
<dbReference type="Proteomes" id="UP000185944">
    <property type="component" value="Unassembled WGS sequence"/>
</dbReference>
<dbReference type="SMART" id="SM00369">
    <property type="entry name" value="LRR_TYP"/>
    <property type="match status" value="4"/>
</dbReference>
<dbReference type="EMBL" id="LTDL01000016">
    <property type="protein sequence ID" value="OAG31444.1"/>
    <property type="molecule type" value="Genomic_DNA"/>
</dbReference>
<dbReference type="SUPFAM" id="SSF52058">
    <property type="entry name" value="L domain-like"/>
    <property type="match status" value="1"/>
</dbReference>
<keyword evidence="2" id="KW-0677">Repeat</keyword>
<accession>A0A177EHJ1</accession>
<dbReference type="RefSeq" id="XP_067545119.1">
    <property type="nucleotide sequence ID" value="XM_067689389.1"/>
</dbReference>
<organism evidence="4 5">
    <name type="scientific">Nematocida displodere</name>
    <dbReference type="NCBI Taxonomy" id="1805483"/>
    <lineage>
        <taxon>Eukaryota</taxon>
        <taxon>Fungi</taxon>
        <taxon>Fungi incertae sedis</taxon>
        <taxon>Microsporidia</taxon>
        <taxon>Nematocida</taxon>
    </lineage>
</organism>
<evidence type="ECO:0000313" key="5">
    <source>
        <dbReference type="Proteomes" id="UP000185944"/>
    </source>
</evidence>
<gene>
    <name evidence="4" type="ORF">NEDG_01971</name>
</gene>
<dbReference type="PANTHER" id="PTHR48051:SF1">
    <property type="entry name" value="RAS SUPPRESSOR PROTEIN 1"/>
    <property type="match status" value="1"/>
</dbReference>
<dbReference type="InterPro" id="IPR055414">
    <property type="entry name" value="LRR_R13L4/SHOC2-like"/>
</dbReference>
<evidence type="ECO:0000313" key="4">
    <source>
        <dbReference type="EMBL" id="OAG31444.1"/>
    </source>
</evidence>
<dbReference type="InterPro" id="IPR032675">
    <property type="entry name" value="LRR_dom_sf"/>
</dbReference>
<comment type="caution">
    <text evidence="4">The sequence shown here is derived from an EMBL/GenBank/DDBJ whole genome shotgun (WGS) entry which is preliminary data.</text>
</comment>
<evidence type="ECO:0000256" key="2">
    <source>
        <dbReference type="ARBA" id="ARBA00022737"/>
    </source>
</evidence>
<dbReference type="Pfam" id="PF23598">
    <property type="entry name" value="LRR_14"/>
    <property type="match status" value="1"/>
</dbReference>
<dbReference type="InterPro" id="IPR003591">
    <property type="entry name" value="Leu-rich_rpt_typical-subtyp"/>
</dbReference>
<name>A0A177EHJ1_9MICR</name>
<dbReference type="Gene3D" id="3.80.10.10">
    <property type="entry name" value="Ribonuclease Inhibitor"/>
    <property type="match status" value="1"/>
</dbReference>
<dbReference type="AlphaFoldDB" id="A0A177EHJ1"/>
<dbReference type="InterPro" id="IPR050216">
    <property type="entry name" value="LRR_domain-containing"/>
</dbReference>
<feature type="domain" description="Disease resistance R13L4/SHOC-2-like LRR" evidence="3">
    <location>
        <begin position="74"/>
        <end position="155"/>
    </location>
</feature>
<reference evidence="4 5" key="1">
    <citation type="submission" date="2016-02" db="EMBL/GenBank/DDBJ databases">
        <title>Discovery of a natural microsporidian pathogen with a broad tissue tropism in Caenorhabditis elegans.</title>
        <authorList>
            <person name="Luallen R.J."/>
            <person name="Reinke A.W."/>
            <person name="Tong L."/>
            <person name="Botts M.R."/>
            <person name="Felix M.-A."/>
            <person name="Troemel E.R."/>
        </authorList>
    </citation>
    <scope>NUCLEOTIDE SEQUENCE [LARGE SCALE GENOMIC DNA]</scope>
    <source>
        <strain evidence="4 5">JUm2807</strain>
    </source>
</reference>
<keyword evidence="1" id="KW-0433">Leucine-rich repeat</keyword>
<dbReference type="GeneID" id="93648321"/>